<dbReference type="InterPro" id="IPR027417">
    <property type="entry name" value="P-loop_NTPase"/>
</dbReference>
<feature type="domain" description="ABC transporter" evidence="4">
    <location>
        <begin position="2"/>
        <end position="212"/>
    </location>
</feature>
<dbReference type="AlphaFoldDB" id="A0A9X8UJ15"/>
<dbReference type="Pfam" id="PF00005">
    <property type="entry name" value="ABC_tran"/>
    <property type="match status" value="1"/>
</dbReference>
<dbReference type="PROSITE" id="PS50893">
    <property type="entry name" value="ABC_TRANSPORTER_2"/>
    <property type="match status" value="1"/>
</dbReference>
<evidence type="ECO:0000313" key="5">
    <source>
        <dbReference type="EMBL" id="TCL43251.1"/>
    </source>
</evidence>
<dbReference type="EMBL" id="SLUK01000006">
    <property type="protein sequence ID" value="TCL43251.1"/>
    <property type="molecule type" value="Genomic_DNA"/>
</dbReference>
<dbReference type="Proteomes" id="UP000294682">
    <property type="component" value="Unassembled WGS sequence"/>
</dbReference>
<dbReference type="InterPro" id="IPR003593">
    <property type="entry name" value="AAA+_ATPase"/>
</dbReference>
<evidence type="ECO:0000256" key="1">
    <source>
        <dbReference type="ARBA" id="ARBA00022448"/>
    </source>
</evidence>
<dbReference type="GO" id="GO:0016887">
    <property type="term" value="F:ATP hydrolysis activity"/>
    <property type="evidence" value="ECO:0007669"/>
    <property type="project" value="InterPro"/>
</dbReference>
<reference evidence="5 6" key="1">
    <citation type="submission" date="2019-03" db="EMBL/GenBank/DDBJ databases">
        <title>Genomic Encyclopedia of Type Strains, Phase IV (KMG-IV): sequencing the most valuable type-strain genomes for metagenomic binning, comparative biology and taxonomic classification.</title>
        <authorList>
            <person name="Goeker M."/>
        </authorList>
    </citation>
    <scope>NUCLEOTIDE SEQUENCE [LARGE SCALE GENOMIC DNA]</scope>
    <source>
        <strain evidence="5 6">DSM 100433</strain>
    </source>
</reference>
<keyword evidence="6" id="KW-1185">Reference proteome</keyword>
<evidence type="ECO:0000256" key="2">
    <source>
        <dbReference type="ARBA" id="ARBA00022741"/>
    </source>
</evidence>
<gene>
    <name evidence="5" type="ORF">EDD78_106111</name>
</gene>
<keyword evidence="2" id="KW-0547">Nucleotide-binding</keyword>
<dbReference type="PANTHER" id="PTHR43423:SF1">
    <property type="entry name" value="ABC TRANSPORTER I FAMILY MEMBER 17"/>
    <property type="match status" value="1"/>
</dbReference>
<evidence type="ECO:0000259" key="4">
    <source>
        <dbReference type="PROSITE" id="PS50893"/>
    </source>
</evidence>
<dbReference type="Gene3D" id="3.40.50.300">
    <property type="entry name" value="P-loop containing nucleotide triphosphate hydrolases"/>
    <property type="match status" value="1"/>
</dbReference>
<dbReference type="RefSeq" id="WP_132084612.1">
    <property type="nucleotide sequence ID" value="NZ_SLUK01000006.1"/>
</dbReference>
<sequence>MFTITGLKYRSILDIQSLTIDRPVSCITGPSGSGKTTLLRCLNRLCEPDEGVILYNGMDIARTDPVMLRRQIVMLGQSPVLYDGTIGDNLQIGLRFAQKPAASRDRLLEVLAGVGLQKSPDEECQTLSGGERQRLCLARVLLMDAKVYLLDEPSSALDKETERFVIENLASFVRGRGKELILVTHSPEVAGMYPGAQIRLSGGRTEGYGDEQ</sequence>
<proteinExistence type="predicted"/>
<dbReference type="GO" id="GO:0005524">
    <property type="term" value="F:ATP binding"/>
    <property type="evidence" value="ECO:0007669"/>
    <property type="project" value="UniProtKB-KW"/>
</dbReference>
<evidence type="ECO:0000313" key="6">
    <source>
        <dbReference type="Proteomes" id="UP000294682"/>
    </source>
</evidence>
<comment type="caution">
    <text evidence="5">The sequence shown here is derived from an EMBL/GenBank/DDBJ whole genome shotgun (WGS) entry which is preliminary data.</text>
</comment>
<dbReference type="InterPro" id="IPR017871">
    <property type="entry name" value="ABC_transporter-like_CS"/>
</dbReference>
<organism evidence="5 6">
    <name type="scientific">Harryflintia acetispora</name>
    <dbReference type="NCBI Taxonomy" id="1849041"/>
    <lineage>
        <taxon>Bacteria</taxon>
        <taxon>Bacillati</taxon>
        <taxon>Bacillota</taxon>
        <taxon>Clostridia</taxon>
        <taxon>Eubacteriales</taxon>
        <taxon>Oscillospiraceae</taxon>
        <taxon>Harryflintia</taxon>
    </lineage>
</organism>
<keyword evidence="1" id="KW-0813">Transport</keyword>
<dbReference type="PROSITE" id="PS00211">
    <property type="entry name" value="ABC_TRANSPORTER_1"/>
    <property type="match status" value="1"/>
</dbReference>
<dbReference type="SUPFAM" id="SSF52540">
    <property type="entry name" value="P-loop containing nucleoside triphosphate hydrolases"/>
    <property type="match status" value="1"/>
</dbReference>
<dbReference type="SMART" id="SM00382">
    <property type="entry name" value="AAA"/>
    <property type="match status" value="1"/>
</dbReference>
<evidence type="ECO:0000256" key="3">
    <source>
        <dbReference type="ARBA" id="ARBA00022840"/>
    </source>
</evidence>
<accession>A0A9X8UJ15</accession>
<dbReference type="PANTHER" id="PTHR43423">
    <property type="entry name" value="ABC TRANSPORTER I FAMILY MEMBER 17"/>
    <property type="match status" value="1"/>
</dbReference>
<protein>
    <submittedName>
        <fullName evidence="5">ABC transport system ATP-binding protein</fullName>
    </submittedName>
</protein>
<keyword evidence="3 5" id="KW-0067">ATP-binding</keyword>
<dbReference type="InterPro" id="IPR003439">
    <property type="entry name" value="ABC_transporter-like_ATP-bd"/>
</dbReference>
<dbReference type="CDD" id="cd03228">
    <property type="entry name" value="ABCC_MRP_Like"/>
    <property type="match status" value="1"/>
</dbReference>
<name>A0A9X8UJ15_9FIRM</name>